<dbReference type="PROSITE" id="PS50082">
    <property type="entry name" value="WD_REPEATS_2"/>
    <property type="match status" value="3"/>
</dbReference>
<feature type="repeat" description="WD" evidence="2">
    <location>
        <begin position="226"/>
        <end position="258"/>
    </location>
</feature>
<evidence type="ECO:0000313" key="5">
    <source>
        <dbReference type="Proteomes" id="UP001057375"/>
    </source>
</evidence>
<reference evidence="4" key="1">
    <citation type="submission" date="2022-03" db="EMBL/GenBank/DDBJ databases">
        <title>Draft genome sequence of Aduncisulcus paluster, a free-living microaerophilic Fornicata.</title>
        <authorList>
            <person name="Yuyama I."/>
            <person name="Kume K."/>
            <person name="Tamura T."/>
            <person name="Inagaki Y."/>
            <person name="Hashimoto T."/>
        </authorList>
    </citation>
    <scope>NUCLEOTIDE SEQUENCE</scope>
    <source>
        <strain evidence="4">NY0171</strain>
    </source>
</reference>
<evidence type="ECO:0000256" key="1">
    <source>
        <dbReference type="ARBA" id="ARBA00009890"/>
    </source>
</evidence>
<feature type="compositionally biased region" description="Basic and acidic residues" evidence="3">
    <location>
        <begin position="667"/>
        <end position="680"/>
    </location>
</feature>
<comment type="similarity">
    <text evidence="1">Belongs to the WD repeat LST8 family.</text>
</comment>
<feature type="compositionally biased region" description="Polar residues" evidence="3">
    <location>
        <begin position="180"/>
        <end position="203"/>
    </location>
</feature>
<dbReference type="Gene3D" id="2.130.10.10">
    <property type="entry name" value="YVTN repeat-like/Quinoprotein amine dehydrogenase"/>
    <property type="match status" value="2"/>
</dbReference>
<evidence type="ECO:0000313" key="4">
    <source>
        <dbReference type="EMBL" id="GKT27352.1"/>
    </source>
</evidence>
<accession>A0ABQ5K675</accession>
<dbReference type="PANTHER" id="PTHR19842:SF0">
    <property type="entry name" value="TARGET OF RAPAMYCIN COMPLEX SUBUNIT LST8"/>
    <property type="match status" value="1"/>
</dbReference>
<comment type="caution">
    <text evidence="4">The sequence shown here is derived from an EMBL/GenBank/DDBJ whole genome shotgun (WGS) entry which is preliminary data.</text>
</comment>
<evidence type="ECO:0000256" key="3">
    <source>
        <dbReference type="SAM" id="MobiDB-lite"/>
    </source>
</evidence>
<name>A0ABQ5K675_9EUKA</name>
<dbReference type="SMART" id="SM00320">
    <property type="entry name" value="WD40"/>
    <property type="match status" value="4"/>
</dbReference>
<proteinExistence type="inferred from homology"/>
<feature type="repeat" description="WD" evidence="2">
    <location>
        <begin position="43"/>
        <end position="84"/>
    </location>
</feature>
<keyword evidence="5" id="KW-1185">Reference proteome</keyword>
<feature type="region of interest" description="Disordered" evidence="3">
    <location>
        <begin position="168"/>
        <end position="214"/>
    </location>
</feature>
<dbReference type="InterPro" id="IPR037588">
    <property type="entry name" value="MLST8"/>
</dbReference>
<dbReference type="SUPFAM" id="SSF50978">
    <property type="entry name" value="WD40 repeat-like"/>
    <property type="match status" value="2"/>
</dbReference>
<keyword evidence="2" id="KW-0853">WD repeat</keyword>
<dbReference type="Proteomes" id="UP001057375">
    <property type="component" value="Unassembled WGS sequence"/>
</dbReference>
<feature type="compositionally biased region" description="Low complexity" evidence="3">
    <location>
        <begin position="528"/>
        <end position="538"/>
    </location>
</feature>
<dbReference type="PROSITE" id="PS50294">
    <property type="entry name" value="WD_REPEATS_REGION"/>
    <property type="match status" value="1"/>
</dbReference>
<evidence type="ECO:0000256" key="2">
    <source>
        <dbReference type="PROSITE-ProRule" id="PRU00221"/>
    </source>
</evidence>
<feature type="region of interest" description="Disordered" evidence="3">
    <location>
        <begin position="620"/>
        <end position="680"/>
    </location>
</feature>
<dbReference type="EMBL" id="BQXS01012735">
    <property type="protein sequence ID" value="GKT27352.1"/>
    <property type="molecule type" value="Genomic_DNA"/>
</dbReference>
<organism evidence="4 5">
    <name type="scientific">Aduncisulcus paluster</name>
    <dbReference type="NCBI Taxonomy" id="2918883"/>
    <lineage>
        <taxon>Eukaryota</taxon>
        <taxon>Metamonada</taxon>
        <taxon>Carpediemonas-like organisms</taxon>
        <taxon>Aduncisulcus</taxon>
    </lineage>
</organism>
<feature type="compositionally biased region" description="Basic residues" evidence="3">
    <location>
        <begin position="369"/>
        <end position="380"/>
    </location>
</feature>
<feature type="repeat" description="WD" evidence="2">
    <location>
        <begin position="572"/>
        <end position="605"/>
    </location>
</feature>
<dbReference type="InterPro" id="IPR015943">
    <property type="entry name" value="WD40/YVTN_repeat-like_dom_sf"/>
</dbReference>
<protein>
    <submittedName>
        <fullName evidence="4">Target of rapamycin complex subunit LST8 like protein</fullName>
    </submittedName>
</protein>
<sequence length="712" mass="78685">MYHQDSQINDLVVTQDQKCVLAAGRNSVSVYSVQGSPEPSYKFSGHAGNITSVLWAHKGNIIFTCSEDGYIGIIDTRLHRITKKWDQKSPVNCIVPYGDHLLAGDQSGTVKIYSIRAGKHLVTLPLLPSDMGICSMAINSSGSEFCITEGTGRFHAFSYNPTGSVPNSPSPGTLAAVSGSVPTMSSHRPAYSTSSTLHPSTYSRILPPPPASASQTIVPLSSRLVVKAHDDMCVCAQWSGRDRRFVTCGADGVCRVWERNPNMELCDHLYDPTEKHLHDETGHRYVGTERDKRVSWSSWIGGQSTLDEDGKRTNSWSEPVMGVRSGQKPSSSSDSSSRPPMDREEASTPHSAILPSFIAQSYDDTSSRRTSRAKIDKRRHSGGLISSLNVASGLYSQPAAGRERSYSTTLSTALPHQFQSAREGSSTSSSSSLSLSQLSVPSLSSSLPLSKLYYSYDAIYDSEPIVRSRLSPNRIHGRFGDLCESDKFVHFERERRIQWYKRSIRKRRESEVEKHALSPRPPAPPISPSSSSPSCRSFPPYSSTHTDDYFTLTHEITHSAPTHSLTAPSPVVSTHNPWIWSCKVSSSAAFVVTGGADHTARIWHIGEIWRPRKIDFTSEQDEAVRRDKEEKEEWEEKMKDERDKEIRRASDKYGPLKIKSPPPSKPGEPERKGRDKLLELKKLEGHDRTVNCVVLVDGGTSRPGGGKMGSRK</sequence>
<dbReference type="InterPro" id="IPR036322">
    <property type="entry name" value="WD40_repeat_dom_sf"/>
</dbReference>
<gene>
    <name evidence="4" type="ORF">ADUPG1_013786</name>
</gene>
<feature type="region of interest" description="Disordered" evidence="3">
    <location>
        <begin position="301"/>
        <end position="380"/>
    </location>
</feature>
<dbReference type="InterPro" id="IPR001680">
    <property type="entry name" value="WD40_rpt"/>
</dbReference>
<feature type="compositionally biased region" description="Basic and acidic residues" evidence="3">
    <location>
        <begin position="620"/>
        <end position="651"/>
    </location>
</feature>
<feature type="region of interest" description="Disordered" evidence="3">
    <location>
        <begin position="510"/>
        <end position="538"/>
    </location>
</feature>
<dbReference type="Pfam" id="PF00400">
    <property type="entry name" value="WD40"/>
    <property type="match status" value="4"/>
</dbReference>
<dbReference type="PANTHER" id="PTHR19842">
    <property type="entry name" value="G BETA-LIKE PROTEIN GBL"/>
    <property type="match status" value="1"/>
</dbReference>